<keyword evidence="2" id="KW-1133">Transmembrane helix</keyword>
<sequence>MNKWVKKILIAVGVLLIIFLLANFGLNIWLKTRLPDYIKNNTDYKVSYKTLDVDIGTGNIISTGISVNSKNPQNTNVIGLQGTIDTLKISRLGIYDAVFKGQISSSDLLLARPDLNVTLAKPIDHKTGKKRNPVLFDNIRINNGNINIFRHTKQKFLSVSQLDLSVENLQMTEKSVENKLPVVFDRYDIKGKNFFFRPDNLYVLRIDKITTTNGQMAVDNLRLIPLLTFEQFKRFYPQKPKLFQIDIQKMEFTDVVLKKNKISLANAGFQNPVLSIYTTNAAVKKSDKPLNYEVDLENIKLNNAVVQVMKPDGNKLFFARNLNVNIDQLKLNKETQEEVIPVGYKDFRLSGNDILFSNHRTISAGSIALNPKSGELRNVSIVPGTPVSGETAIDLSVSHVAFNVNKWEFIDKKLNLDVKDVLVDNVKGTIKAGEQKARGKANLKGIQFPVVIRKVTLKNSNIVYDKGNQPLAFNDLNATINDIELNEKSGHGGIAVKTKDYVITTKNFAYRTKFYNMSAGLLKVNKNKAQISNFTMKPLISRAQFIKMIPVEKDLYDLKVSQINADGSWDLFSQNKFINASHVTIQSADANIFRSKIPKDDPKEKPLYSRMLRSITFPVSVDHLNVKNSVLVYEEDTPESAGPGKLTFGNFNMDVKNLNSAKTKGKPTRVDIRIECSFMNLAPLAVNWNFDVADQRDVFAISGRTVNLPAQGINPFIRPYLHVTATGTIQEMLFNFKGNPEKIYGTFNLRHKDLKVAILDKNNREKKGVLTAIANLVVRSNSGKLPQAVNIEDIPRDPTKSFFNLFWRGIESGLKKTLIGKNIDKTEKTVKNTVSAVKDMKQSVKELKNEINSIQHDKKSASPDEKKKKGLFRKVFKKKESPETE</sequence>
<keyword evidence="4" id="KW-1185">Reference proteome</keyword>
<dbReference type="Proteomes" id="UP000592180">
    <property type="component" value="Unassembled WGS sequence"/>
</dbReference>
<feature type="compositionally biased region" description="Basic residues" evidence="1">
    <location>
        <begin position="868"/>
        <end position="877"/>
    </location>
</feature>
<evidence type="ECO:0008006" key="5">
    <source>
        <dbReference type="Google" id="ProtNLM"/>
    </source>
</evidence>
<gene>
    <name evidence="3" type="ORF">HNP38_002617</name>
</gene>
<comment type="caution">
    <text evidence="3">The sequence shown here is derived from an EMBL/GenBank/DDBJ whole genome shotgun (WGS) entry which is preliminary data.</text>
</comment>
<keyword evidence="2" id="KW-0812">Transmembrane</keyword>
<name>A0A840KIJ6_9FLAO</name>
<feature type="region of interest" description="Disordered" evidence="1">
    <location>
        <begin position="847"/>
        <end position="885"/>
    </location>
</feature>
<feature type="compositionally biased region" description="Basic and acidic residues" evidence="1">
    <location>
        <begin position="847"/>
        <end position="867"/>
    </location>
</feature>
<evidence type="ECO:0000256" key="1">
    <source>
        <dbReference type="SAM" id="MobiDB-lite"/>
    </source>
</evidence>
<evidence type="ECO:0000313" key="3">
    <source>
        <dbReference type="EMBL" id="MBB4807313.1"/>
    </source>
</evidence>
<dbReference type="AlphaFoldDB" id="A0A840KIJ6"/>
<dbReference type="EMBL" id="JACHLE010000003">
    <property type="protein sequence ID" value="MBB4807313.1"/>
    <property type="molecule type" value="Genomic_DNA"/>
</dbReference>
<feature type="transmembrane region" description="Helical" evidence="2">
    <location>
        <begin position="7"/>
        <end position="30"/>
    </location>
</feature>
<evidence type="ECO:0000256" key="2">
    <source>
        <dbReference type="SAM" id="Phobius"/>
    </source>
</evidence>
<organism evidence="3 4">
    <name type="scientific">Chryseobacterium defluvii</name>
    <dbReference type="NCBI Taxonomy" id="160396"/>
    <lineage>
        <taxon>Bacteria</taxon>
        <taxon>Pseudomonadati</taxon>
        <taxon>Bacteroidota</taxon>
        <taxon>Flavobacteriia</taxon>
        <taxon>Flavobacteriales</taxon>
        <taxon>Weeksellaceae</taxon>
        <taxon>Chryseobacterium group</taxon>
        <taxon>Chryseobacterium</taxon>
    </lineage>
</organism>
<protein>
    <recommendedName>
        <fullName evidence="5">AsmA-like protein</fullName>
    </recommendedName>
</protein>
<keyword evidence="2" id="KW-0472">Membrane</keyword>
<accession>A0A840KIJ6</accession>
<evidence type="ECO:0000313" key="4">
    <source>
        <dbReference type="Proteomes" id="UP000592180"/>
    </source>
</evidence>
<reference evidence="3 4" key="1">
    <citation type="submission" date="2020-08" db="EMBL/GenBank/DDBJ databases">
        <title>Functional genomics of gut bacteria from endangered species of beetles.</title>
        <authorList>
            <person name="Carlos-Shanley C."/>
        </authorList>
    </citation>
    <scope>NUCLEOTIDE SEQUENCE [LARGE SCALE GENOMIC DNA]</scope>
    <source>
        <strain evidence="3 4">S00151</strain>
    </source>
</reference>
<dbReference type="RefSeq" id="WP_184190109.1">
    <property type="nucleotide sequence ID" value="NZ_JACHLE010000003.1"/>
</dbReference>
<proteinExistence type="predicted"/>